<keyword evidence="2" id="KW-1185">Reference proteome</keyword>
<accession>A0A8K0G9Y8</accession>
<reference evidence="1" key="1">
    <citation type="submission" date="2019-08" db="EMBL/GenBank/DDBJ databases">
        <title>The genome of the North American firefly Photinus pyralis.</title>
        <authorList>
            <consortium name="Photinus pyralis genome working group"/>
            <person name="Fallon T.R."/>
            <person name="Sander Lower S.E."/>
            <person name="Weng J.-K."/>
        </authorList>
    </citation>
    <scope>NUCLEOTIDE SEQUENCE</scope>
    <source>
        <strain evidence="1">TRF0915ILg1</strain>
        <tissue evidence="1">Whole body</tissue>
    </source>
</reference>
<gene>
    <name evidence="1" type="ORF">ILUMI_14499</name>
</gene>
<sequence>MNCLVVHWDGKQLPDLIGKEKVNCLPVIVSYEGSTQLLEIPKLEHGTGRDQAKAIFQGACVLLEQHMERNLLYLPCRRHIVELILKTAFKVKLRLPTFGLDVPIFKKFQEKWPKIDSSKYELGIADT</sequence>
<organism evidence="1 2">
    <name type="scientific">Ignelater luminosus</name>
    <name type="common">Cucubano</name>
    <name type="synonym">Pyrophorus luminosus</name>
    <dbReference type="NCBI Taxonomy" id="2038154"/>
    <lineage>
        <taxon>Eukaryota</taxon>
        <taxon>Metazoa</taxon>
        <taxon>Ecdysozoa</taxon>
        <taxon>Arthropoda</taxon>
        <taxon>Hexapoda</taxon>
        <taxon>Insecta</taxon>
        <taxon>Pterygota</taxon>
        <taxon>Neoptera</taxon>
        <taxon>Endopterygota</taxon>
        <taxon>Coleoptera</taxon>
        <taxon>Polyphaga</taxon>
        <taxon>Elateriformia</taxon>
        <taxon>Elateroidea</taxon>
        <taxon>Elateridae</taxon>
        <taxon>Agrypninae</taxon>
        <taxon>Pyrophorini</taxon>
        <taxon>Ignelater</taxon>
    </lineage>
</organism>
<evidence type="ECO:0000313" key="1">
    <source>
        <dbReference type="EMBL" id="KAF2891674.1"/>
    </source>
</evidence>
<dbReference type="EMBL" id="VTPC01025743">
    <property type="protein sequence ID" value="KAF2891674.1"/>
    <property type="molecule type" value="Genomic_DNA"/>
</dbReference>
<protein>
    <submittedName>
        <fullName evidence="1">Uncharacterized protein</fullName>
    </submittedName>
</protein>
<evidence type="ECO:0000313" key="2">
    <source>
        <dbReference type="Proteomes" id="UP000801492"/>
    </source>
</evidence>
<proteinExistence type="predicted"/>
<dbReference type="OrthoDB" id="10058715at2759"/>
<feature type="non-terminal residue" evidence="1">
    <location>
        <position position="1"/>
    </location>
</feature>
<comment type="caution">
    <text evidence="1">The sequence shown here is derived from an EMBL/GenBank/DDBJ whole genome shotgun (WGS) entry which is preliminary data.</text>
</comment>
<dbReference type="Proteomes" id="UP000801492">
    <property type="component" value="Unassembled WGS sequence"/>
</dbReference>
<dbReference type="AlphaFoldDB" id="A0A8K0G9Y8"/>
<name>A0A8K0G9Y8_IGNLU</name>